<gene>
    <name evidence="2" type="ORF">AAE3_LOCUS8139</name>
</gene>
<evidence type="ECO:0000313" key="3">
    <source>
        <dbReference type="Proteomes" id="UP000467700"/>
    </source>
</evidence>
<evidence type="ECO:0000313" key="2">
    <source>
        <dbReference type="EMBL" id="CAA7265843.1"/>
    </source>
</evidence>
<dbReference type="PANTHER" id="PTHR33840">
    <property type="match status" value="1"/>
</dbReference>
<dbReference type="AlphaFoldDB" id="A0A8S0XM00"/>
<name>A0A8S0XM00_CYCAE</name>
<evidence type="ECO:0000259" key="1">
    <source>
        <dbReference type="Pfam" id="PF09994"/>
    </source>
</evidence>
<keyword evidence="3" id="KW-1185">Reference proteome</keyword>
<dbReference type="InterPro" id="IPR018712">
    <property type="entry name" value="Tle1-like_cat"/>
</dbReference>
<dbReference type="Pfam" id="PF09994">
    <property type="entry name" value="T6SS_Tle1-like_cat"/>
    <property type="match status" value="1"/>
</dbReference>
<organism evidence="2 3">
    <name type="scientific">Cyclocybe aegerita</name>
    <name type="common">Black poplar mushroom</name>
    <name type="synonym">Agrocybe aegerita</name>
    <dbReference type="NCBI Taxonomy" id="1973307"/>
    <lineage>
        <taxon>Eukaryota</taxon>
        <taxon>Fungi</taxon>
        <taxon>Dikarya</taxon>
        <taxon>Basidiomycota</taxon>
        <taxon>Agaricomycotina</taxon>
        <taxon>Agaricomycetes</taxon>
        <taxon>Agaricomycetidae</taxon>
        <taxon>Agaricales</taxon>
        <taxon>Agaricineae</taxon>
        <taxon>Bolbitiaceae</taxon>
        <taxon>Cyclocybe</taxon>
    </lineage>
</organism>
<feature type="domain" description="T6SS Phospholipase effector Tle1-like catalytic" evidence="1">
    <location>
        <begin position="7"/>
        <end position="215"/>
    </location>
</feature>
<sequence length="392" mass="44444">MLKPSFIADKVEEAYAFIAHNYDPGDEIFLFGFSRGAYTARMVAMFVGEIGLLDRKDMDNFAKIFINFQNLGKCKDPIEKRDLEERLAPWRDPESDGKRRADIDGDKFTVKFLGVWDTVGALGLPEEIPFGRRVYNLFGFPDRQLGEHVQYARQALALDEMRLDFTCNKFIQSEAGRQKGQILKQVWFAGSHTDIGGGYKNHDLSDLSLIWMASEVGHHLGLDVEYLARLATPVAPWGTQQPHDSATGIFFFASTVQRDLPVRPNNPETQEFIHPSVLRQAKLNEKLSTLLKEQPDLICTLGPLEEEMQKNWPYDETSSGAREYTVRLKARPTAVAKTTSWMRTFIRRSISISQSSSPVDMAPDVDTVVVAERRKDARLSIPRSRSQKRVIG</sequence>
<accession>A0A8S0XM00</accession>
<comment type="caution">
    <text evidence="2">The sequence shown here is derived from an EMBL/GenBank/DDBJ whole genome shotgun (WGS) entry which is preliminary data.</text>
</comment>
<dbReference type="EMBL" id="CACVBS010000051">
    <property type="protein sequence ID" value="CAA7265843.1"/>
    <property type="molecule type" value="Genomic_DNA"/>
</dbReference>
<reference evidence="2 3" key="1">
    <citation type="submission" date="2020-01" db="EMBL/GenBank/DDBJ databases">
        <authorList>
            <person name="Gupta K D."/>
        </authorList>
    </citation>
    <scope>NUCLEOTIDE SEQUENCE [LARGE SCALE GENOMIC DNA]</scope>
</reference>
<dbReference type="PANTHER" id="PTHR33840:SF1">
    <property type="entry name" value="TLE1 PHOSPHOLIPASE DOMAIN-CONTAINING PROTEIN"/>
    <property type="match status" value="1"/>
</dbReference>
<protein>
    <recommendedName>
        <fullName evidence="1">T6SS Phospholipase effector Tle1-like catalytic domain-containing protein</fullName>
    </recommendedName>
</protein>
<dbReference type="OrthoDB" id="3057168at2759"/>
<proteinExistence type="predicted"/>
<dbReference type="Proteomes" id="UP000467700">
    <property type="component" value="Unassembled WGS sequence"/>
</dbReference>